<dbReference type="Gene3D" id="1.25.40.20">
    <property type="entry name" value="Ankyrin repeat-containing domain"/>
    <property type="match status" value="1"/>
</dbReference>
<dbReference type="EC" id="2.3.1.225" evidence="1"/>
<dbReference type="SUPFAM" id="SSF48403">
    <property type="entry name" value="Ankyrin repeat"/>
    <property type="match status" value="1"/>
</dbReference>
<dbReference type="SMART" id="SM00248">
    <property type="entry name" value="ANK"/>
    <property type="match status" value="5"/>
</dbReference>
<dbReference type="PANTHER" id="PTHR24161">
    <property type="entry name" value="ANK_REP_REGION DOMAIN-CONTAINING PROTEIN-RELATED"/>
    <property type="match status" value="1"/>
</dbReference>
<dbReference type="Proteomes" id="UP001276659">
    <property type="component" value="Unassembled WGS sequence"/>
</dbReference>
<dbReference type="Pfam" id="PF12796">
    <property type="entry name" value="Ank_2"/>
    <property type="match status" value="1"/>
</dbReference>
<keyword evidence="6" id="KW-1133">Transmembrane helix</keyword>
<feature type="repeat" description="ANK" evidence="4">
    <location>
        <begin position="86"/>
        <end position="118"/>
    </location>
</feature>
<dbReference type="GO" id="GO:0019706">
    <property type="term" value="F:protein-cysteine S-palmitoyltransferase activity"/>
    <property type="evidence" value="ECO:0007669"/>
    <property type="project" value="UniProtKB-EC"/>
</dbReference>
<feature type="transmembrane region" description="Helical" evidence="6">
    <location>
        <begin position="304"/>
        <end position="325"/>
    </location>
</feature>
<evidence type="ECO:0000256" key="6">
    <source>
        <dbReference type="SAM" id="Phobius"/>
    </source>
</evidence>
<evidence type="ECO:0000256" key="1">
    <source>
        <dbReference type="ARBA" id="ARBA00012210"/>
    </source>
</evidence>
<feature type="repeat" description="ANK" evidence="4">
    <location>
        <begin position="186"/>
        <end position="218"/>
    </location>
</feature>
<evidence type="ECO:0000256" key="3">
    <source>
        <dbReference type="ARBA" id="ARBA00023043"/>
    </source>
</evidence>
<dbReference type="InterPro" id="IPR002110">
    <property type="entry name" value="Ankyrin_rpt"/>
</dbReference>
<evidence type="ECO:0000256" key="2">
    <source>
        <dbReference type="ARBA" id="ARBA00022737"/>
    </source>
</evidence>
<comment type="caution">
    <text evidence="7">The sequence shown here is derived from an EMBL/GenBank/DDBJ whole genome shotgun (WGS) entry which is preliminary data.</text>
</comment>
<accession>A0AAD9ZFG6</accession>
<dbReference type="PROSITE" id="PS50088">
    <property type="entry name" value="ANK_REPEAT"/>
    <property type="match status" value="3"/>
</dbReference>
<dbReference type="InterPro" id="IPR036770">
    <property type="entry name" value="Ankyrin_rpt-contain_sf"/>
</dbReference>
<dbReference type="PROSITE" id="PS50297">
    <property type="entry name" value="ANK_REP_REGION"/>
    <property type="match status" value="2"/>
</dbReference>
<keyword evidence="6" id="KW-0472">Membrane</keyword>
<feature type="region of interest" description="Disordered" evidence="5">
    <location>
        <begin position="1"/>
        <end position="34"/>
    </location>
</feature>
<evidence type="ECO:0000256" key="4">
    <source>
        <dbReference type="PROSITE-ProRule" id="PRU00023"/>
    </source>
</evidence>
<evidence type="ECO:0000256" key="5">
    <source>
        <dbReference type="SAM" id="MobiDB-lite"/>
    </source>
</evidence>
<keyword evidence="2" id="KW-0677">Repeat</keyword>
<evidence type="ECO:0000313" key="8">
    <source>
        <dbReference type="Proteomes" id="UP001276659"/>
    </source>
</evidence>
<dbReference type="PANTHER" id="PTHR24161:SF85">
    <property type="entry name" value="PALMITOYLTRANSFERASE HIP14"/>
    <property type="match status" value="1"/>
</dbReference>
<keyword evidence="3 4" id="KW-0040">ANK repeat</keyword>
<dbReference type="EMBL" id="JASNWA010000004">
    <property type="protein sequence ID" value="KAK3176918.1"/>
    <property type="molecule type" value="Genomic_DNA"/>
</dbReference>
<proteinExistence type="predicted"/>
<sequence>MSPAAAETSRGGAPNLPGLTNGKAGAAPPKVTGDATVELDNMDRPAAEEKLPLHEDIMQLARLGEIGPIQKLFEEGKFDAKYKDQEGITPLHWAAINNHYALSKYLIEAGAEVNAKGGESVATPAMWAAQRCHLYVVHLLLEMGADPLLTDGQGYNILHLATFDGNVFLLLILLHQNIPVDRPDPSGHTCLMWAAYKGFPACVDLFLEWGASVNGADENGFTALHWALVKGNAACIQKLIAHNSDRFAETNDGKSPAVIAQEMNSKGAYHRALKELGFNTDATVKPLPLPYTSFVKTRPFLNRFFFLFPFVLLFIVFCLLSRLPIFAAVPITIFLAYSLQWAAQQVLLWAPIGMQHLHKTVSRSRIYRSFKMANNDISHT</sequence>
<organism evidence="7 8">
    <name type="scientific">Lepraria neglecta</name>
    <dbReference type="NCBI Taxonomy" id="209136"/>
    <lineage>
        <taxon>Eukaryota</taxon>
        <taxon>Fungi</taxon>
        <taxon>Dikarya</taxon>
        <taxon>Ascomycota</taxon>
        <taxon>Pezizomycotina</taxon>
        <taxon>Lecanoromycetes</taxon>
        <taxon>OSLEUM clade</taxon>
        <taxon>Lecanoromycetidae</taxon>
        <taxon>Lecanorales</taxon>
        <taxon>Lecanorineae</taxon>
        <taxon>Stereocaulaceae</taxon>
        <taxon>Lepraria</taxon>
    </lineage>
</organism>
<keyword evidence="6" id="KW-0812">Transmembrane</keyword>
<name>A0AAD9ZFG6_9LECA</name>
<gene>
    <name evidence="7" type="primary">AKR1</name>
    <name evidence="7" type="ORF">OEA41_008244</name>
</gene>
<dbReference type="PRINTS" id="PR01415">
    <property type="entry name" value="ANKYRIN"/>
</dbReference>
<dbReference type="AlphaFoldDB" id="A0AAD9ZFG6"/>
<evidence type="ECO:0000313" key="7">
    <source>
        <dbReference type="EMBL" id="KAK3176918.1"/>
    </source>
</evidence>
<reference evidence="7" key="1">
    <citation type="submission" date="2022-11" db="EMBL/GenBank/DDBJ databases">
        <title>Chromosomal genome sequence assembly and mating type (MAT) locus characterization of the leprose asexual lichenized fungus Lepraria neglecta (Nyl.) Erichsen.</title>
        <authorList>
            <person name="Allen J.L."/>
            <person name="Pfeffer B."/>
        </authorList>
    </citation>
    <scope>NUCLEOTIDE SEQUENCE</scope>
    <source>
        <strain evidence="7">Allen 5258</strain>
    </source>
</reference>
<keyword evidence="8" id="KW-1185">Reference proteome</keyword>
<feature type="transmembrane region" description="Helical" evidence="6">
    <location>
        <begin position="331"/>
        <end position="350"/>
    </location>
</feature>
<protein>
    <recommendedName>
        <fullName evidence="1">protein S-acyltransferase</fullName>
        <ecNumber evidence="1">2.3.1.225</ecNumber>
    </recommendedName>
</protein>
<dbReference type="Pfam" id="PF13637">
    <property type="entry name" value="Ank_4"/>
    <property type="match status" value="1"/>
</dbReference>
<feature type="repeat" description="ANK" evidence="4">
    <location>
        <begin position="219"/>
        <end position="251"/>
    </location>
</feature>